<dbReference type="InterPro" id="IPR014306">
    <property type="entry name" value="Hydroxyisourate_hydrolase"/>
</dbReference>
<evidence type="ECO:0000256" key="6">
    <source>
        <dbReference type="ARBA" id="ARBA00022801"/>
    </source>
</evidence>
<protein>
    <recommendedName>
        <fullName evidence="8">5-hydroxyisourate hydrolase</fullName>
        <shortName evidence="8">HIU hydrolase</shortName>
        <shortName evidence="8">HIUHase</shortName>
        <ecNumber evidence="8">3.5.2.17</ecNumber>
    </recommendedName>
</protein>
<dbReference type="PANTHER" id="PTHR10395">
    <property type="entry name" value="URICASE AND TRANSTHYRETIN-RELATED"/>
    <property type="match status" value="1"/>
</dbReference>
<comment type="similarity">
    <text evidence="3 8">Belongs to the transthyretin family. 5-hydroxyisourate hydrolase subfamily.</text>
</comment>
<evidence type="ECO:0000313" key="11">
    <source>
        <dbReference type="Proteomes" id="UP000028488"/>
    </source>
</evidence>
<dbReference type="AlphaFoldDB" id="A0A076EMZ5"/>
<dbReference type="GO" id="GO:0033971">
    <property type="term" value="F:hydroxyisourate hydrolase activity"/>
    <property type="evidence" value="ECO:0007669"/>
    <property type="project" value="UniProtKB-EC"/>
</dbReference>
<feature type="binding site" evidence="7">
    <location>
        <position position="8"/>
    </location>
    <ligand>
        <name>substrate</name>
    </ligand>
</feature>
<reference evidence="10 11" key="1">
    <citation type="submission" date="2014-07" db="EMBL/GenBank/DDBJ databases">
        <title>Genome Sequence of Rhodococcus opacus Strain R7, a Biodegrader of Mono- and Polycyclic Aromatic Hydrocarbons.</title>
        <authorList>
            <person name="Di Gennaro P."/>
            <person name="Zampolli J."/>
            <person name="Presti I."/>
            <person name="Cappelletti M."/>
            <person name="D'Ursi P."/>
            <person name="Orro A."/>
            <person name="Mezzelani A."/>
            <person name="Milanesi L."/>
        </authorList>
    </citation>
    <scope>NUCLEOTIDE SEQUENCE [LARGE SCALE GENOMIC DNA]</scope>
    <source>
        <strain evidence="10 11">R7</strain>
    </source>
</reference>
<evidence type="ECO:0000259" key="9">
    <source>
        <dbReference type="Pfam" id="PF00576"/>
    </source>
</evidence>
<evidence type="ECO:0000256" key="3">
    <source>
        <dbReference type="ARBA" id="ARBA00009850"/>
    </source>
</evidence>
<dbReference type="Proteomes" id="UP000028488">
    <property type="component" value="Chromosome"/>
</dbReference>
<evidence type="ECO:0000256" key="8">
    <source>
        <dbReference type="RuleBase" id="RU361270"/>
    </source>
</evidence>
<dbReference type="GO" id="GO:0006144">
    <property type="term" value="P:purine nucleobase metabolic process"/>
    <property type="evidence" value="ECO:0007669"/>
    <property type="project" value="UniProtKB-KW"/>
</dbReference>
<evidence type="ECO:0000313" key="10">
    <source>
        <dbReference type="EMBL" id="AII06582.1"/>
    </source>
</evidence>
<comment type="function">
    <text evidence="2">Catalyzes the hydrolysis of 5-hydroxyisourate (HIU) to 2-oxo-4-hydroxy-4-carboxy-5-ureidoimidazoline (OHCU).</text>
</comment>
<comment type="catalytic activity">
    <reaction evidence="1 8">
        <text>5-hydroxyisourate + H2O = 5-hydroxy-2-oxo-4-ureido-2,5-dihydro-1H-imidazole-5-carboxylate + H(+)</text>
        <dbReference type="Rhea" id="RHEA:23736"/>
        <dbReference type="ChEBI" id="CHEBI:15377"/>
        <dbReference type="ChEBI" id="CHEBI:15378"/>
        <dbReference type="ChEBI" id="CHEBI:18072"/>
        <dbReference type="ChEBI" id="CHEBI:58639"/>
        <dbReference type="EC" id="3.5.2.17"/>
    </reaction>
</comment>
<feature type="binding site" evidence="7">
    <location>
        <position position="106"/>
    </location>
    <ligand>
        <name>substrate</name>
    </ligand>
</feature>
<dbReference type="InterPro" id="IPR000895">
    <property type="entry name" value="Transthyretin/HIU_hydrolase"/>
</dbReference>
<evidence type="ECO:0000256" key="1">
    <source>
        <dbReference type="ARBA" id="ARBA00001043"/>
    </source>
</evidence>
<organism evidence="10 11">
    <name type="scientific">Rhodococcus opacus</name>
    <name type="common">Nocardia opaca</name>
    <dbReference type="NCBI Taxonomy" id="37919"/>
    <lineage>
        <taxon>Bacteria</taxon>
        <taxon>Bacillati</taxon>
        <taxon>Actinomycetota</taxon>
        <taxon>Actinomycetes</taxon>
        <taxon>Mycobacteriales</taxon>
        <taxon>Nocardiaceae</taxon>
        <taxon>Rhodococcus</taxon>
    </lineage>
</organism>
<sequence>MSKILSTHVLDATDGTPAAGMHVRLLSPEGDVIASAATDTDGRIAEIAPEGLIAATYSLAFDTGEYFAARGQETFYPEVCVTFVLDDPQRGYHVPLLLSPFAYSTYRGS</sequence>
<dbReference type="InterPro" id="IPR023416">
    <property type="entry name" value="Transthyretin/HIU_hydrolase_d"/>
</dbReference>
<dbReference type="EMBL" id="CP008947">
    <property type="protein sequence ID" value="AII06582.1"/>
    <property type="molecule type" value="Genomic_DNA"/>
</dbReference>
<dbReference type="PRINTS" id="PR00189">
    <property type="entry name" value="TRNSTHYRETIN"/>
</dbReference>
<accession>A0A076EMZ5</accession>
<proteinExistence type="inferred from homology"/>
<keyword evidence="6 8" id="KW-0378">Hydrolase</keyword>
<dbReference type="SUPFAM" id="SSF49472">
    <property type="entry name" value="Transthyretin (synonym: prealbumin)"/>
    <property type="match status" value="1"/>
</dbReference>
<dbReference type="PANTHER" id="PTHR10395:SF7">
    <property type="entry name" value="5-HYDROXYISOURATE HYDROLASE"/>
    <property type="match status" value="1"/>
</dbReference>
<dbReference type="PROSITE" id="PS00768">
    <property type="entry name" value="TRANSTHYRETIN_1"/>
    <property type="match status" value="1"/>
</dbReference>
<keyword evidence="5 8" id="KW-0659">Purine metabolism</keyword>
<dbReference type="RefSeq" id="WP_128640095.1">
    <property type="nucleotide sequence ID" value="NZ_CP008947.1"/>
</dbReference>
<evidence type="ECO:0000256" key="5">
    <source>
        <dbReference type="ARBA" id="ARBA00022631"/>
    </source>
</evidence>
<feature type="domain" description="Transthyretin/hydroxyisourate hydrolase" evidence="9">
    <location>
        <begin position="5"/>
        <end position="108"/>
    </location>
</feature>
<comment type="subunit">
    <text evidence="4 8">Homotetramer.</text>
</comment>
<dbReference type="CDD" id="cd05822">
    <property type="entry name" value="TLP_HIUase"/>
    <property type="match status" value="1"/>
</dbReference>
<name>A0A076EMZ5_RHOOP</name>
<dbReference type="Gene3D" id="2.60.40.180">
    <property type="entry name" value="Transthyretin/hydroxyisourate hydrolase domain"/>
    <property type="match status" value="1"/>
</dbReference>
<dbReference type="InterPro" id="IPR023418">
    <property type="entry name" value="Thyroxine_BS"/>
</dbReference>
<dbReference type="EC" id="3.5.2.17" evidence="8"/>
<evidence type="ECO:0000256" key="7">
    <source>
        <dbReference type="PIRSR" id="PIRSR600895-51"/>
    </source>
</evidence>
<gene>
    <name evidence="10" type="ORF">EP51_18905</name>
</gene>
<evidence type="ECO:0000256" key="4">
    <source>
        <dbReference type="ARBA" id="ARBA00011881"/>
    </source>
</evidence>
<feature type="binding site" evidence="7">
    <location>
        <position position="43"/>
    </location>
    <ligand>
        <name>substrate</name>
    </ligand>
</feature>
<dbReference type="eggNOG" id="COG2351">
    <property type="taxonomic scope" value="Bacteria"/>
</dbReference>
<evidence type="ECO:0000256" key="2">
    <source>
        <dbReference type="ARBA" id="ARBA00002704"/>
    </source>
</evidence>
<dbReference type="Pfam" id="PF00576">
    <property type="entry name" value="Transthyretin"/>
    <property type="match status" value="1"/>
</dbReference>
<dbReference type="NCBIfam" id="TIGR02962">
    <property type="entry name" value="hdxy_isourate"/>
    <property type="match status" value="1"/>
</dbReference>
<dbReference type="InterPro" id="IPR036817">
    <property type="entry name" value="Transthyretin/HIU_hydrolase_sf"/>
</dbReference>